<feature type="domain" description="DUF7330" evidence="2">
    <location>
        <begin position="78"/>
        <end position="263"/>
    </location>
</feature>
<sequence>MILDKADPPVPADMAQEAPPSPPKGPAPPSPPTEEQPPPYNPQDAPNTSNAAVASNSGRPQPTRQTSHLQQMAQQEINYLVLDTRHSSISGSYILNTELPASQLMSHRRRYALDRKNKKHFRDKEPPNMSVHARHGSIHLDLATGGQTNAASRAHVQVSSQHGRIHVNLHALQENKHVCLEVSTRSNLMVVYIPKNFRGALKIRTVRGNIKFLPEFQRLSRLVNASDSDALVLFGQGLPPQVDLSDASIDSCLLSSRHGRIIVGVSGVDHFDEVPGGGLMEKISELSMALFENVSTMLLQPLPLLQAKAEEATRVLQARAEDVQARTRAELAARGYPPRPPRR</sequence>
<protein>
    <recommendedName>
        <fullName evidence="2">DUF7330 domain-containing protein</fullName>
    </recommendedName>
</protein>
<dbReference type="AlphaFoldDB" id="A0A8K0UKK0"/>
<evidence type="ECO:0000259" key="2">
    <source>
        <dbReference type="Pfam" id="PF24016"/>
    </source>
</evidence>
<name>A0A8K0UKK0_9AGAR</name>
<evidence type="ECO:0000256" key="1">
    <source>
        <dbReference type="SAM" id="MobiDB-lite"/>
    </source>
</evidence>
<accession>A0A8K0UKK0</accession>
<feature type="compositionally biased region" description="Polar residues" evidence="1">
    <location>
        <begin position="44"/>
        <end position="71"/>
    </location>
</feature>
<reference evidence="3" key="1">
    <citation type="journal article" date="2021" name="New Phytol.">
        <title>Evolutionary innovations through gain and loss of genes in the ectomycorrhizal Boletales.</title>
        <authorList>
            <person name="Wu G."/>
            <person name="Miyauchi S."/>
            <person name="Morin E."/>
            <person name="Kuo A."/>
            <person name="Drula E."/>
            <person name="Varga T."/>
            <person name="Kohler A."/>
            <person name="Feng B."/>
            <person name="Cao Y."/>
            <person name="Lipzen A."/>
            <person name="Daum C."/>
            <person name="Hundley H."/>
            <person name="Pangilinan J."/>
            <person name="Johnson J."/>
            <person name="Barry K."/>
            <person name="LaButti K."/>
            <person name="Ng V."/>
            <person name="Ahrendt S."/>
            <person name="Min B."/>
            <person name="Choi I.G."/>
            <person name="Park H."/>
            <person name="Plett J.M."/>
            <person name="Magnuson J."/>
            <person name="Spatafora J.W."/>
            <person name="Nagy L.G."/>
            <person name="Henrissat B."/>
            <person name="Grigoriev I.V."/>
            <person name="Yang Z.L."/>
            <person name="Xu J."/>
            <person name="Martin F.M."/>
        </authorList>
    </citation>
    <scope>NUCLEOTIDE SEQUENCE</scope>
    <source>
        <strain evidence="3">KKN 215</strain>
    </source>
</reference>
<organism evidence="3 4">
    <name type="scientific">Cristinia sonorae</name>
    <dbReference type="NCBI Taxonomy" id="1940300"/>
    <lineage>
        <taxon>Eukaryota</taxon>
        <taxon>Fungi</taxon>
        <taxon>Dikarya</taxon>
        <taxon>Basidiomycota</taxon>
        <taxon>Agaricomycotina</taxon>
        <taxon>Agaricomycetes</taxon>
        <taxon>Agaricomycetidae</taxon>
        <taxon>Agaricales</taxon>
        <taxon>Pleurotineae</taxon>
        <taxon>Stephanosporaceae</taxon>
        <taxon>Cristinia</taxon>
    </lineage>
</organism>
<dbReference type="Pfam" id="PF24016">
    <property type="entry name" value="DUF7330"/>
    <property type="match status" value="1"/>
</dbReference>
<feature type="region of interest" description="Disordered" evidence="1">
    <location>
        <begin position="1"/>
        <end position="71"/>
    </location>
</feature>
<dbReference type="EMBL" id="JAEVFJ010000029">
    <property type="protein sequence ID" value="KAH8093221.1"/>
    <property type="molecule type" value="Genomic_DNA"/>
</dbReference>
<dbReference type="InterPro" id="IPR055754">
    <property type="entry name" value="DUF7330"/>
</dbReference>
<evidence type="ECO:0000313" key="3">
    <source>
        <dbReference type="EMBL" id="KAH8093221.1"/>
    </source>
</evidence>
<evidence type="ECO:0000313" key="4">
    <source>
        <dbReference type="Proteomes" id="UP000813824"/>
    </source>
</evidence>
<gene>
    <name evidence="3" type="ORF">BXZ70DRAFT_1010450</name>
</gene>
<proteinExistence type="predicted"/>
<dbReference type="OrthoDB" id="2593559at2759"/>
<keyword evidence="4" id="KW-1185">Reference proteome</keyword>
<feature type="compositionally biased region" description="Pro residues" evidence="1">
    <location>
        <begin position="19"/>
        <end position="41"/>
    </location>
</feature>
<comment type="caution">
    <text evidence="3">The sequence shown here is derived from an EMBL/GenBank/DDBJ whole genome shotgun (WGS) entry which is preliminary data.</text>
</comment>
<dbReference type="Proteomes" id="UP000813824">
    <property type="component" value="Unassembled WGS sequence"/>
</dbReference>